<sequence>MVYTPMVDGSVFISKLVHTPWTTASGPLEPILAHNMEEVCAVGGTPLIIPPALEQKSDGDNLEGTPKHVSYR</sequence>
<accession>A0A0A8YTX6</accession>
<proteinExistence type="predicted"/>
<evidence type="ECO:0000256" key="1">
    <source>
        <dbReference type="SAM" id="MobiDB-lite"/>
    </source>
</evidence>
<dbReference type="AlphaFoldDB" id="A0A0A8YTX6"/>
<name>A0A0A8YTX6_ARUDO</name>
<reference evidence="2" key="1">
    <citation type="submission" date="2014-09" db="EMBL/GenBank/DDBJ databases">
        <authorList>
            <person name="Magalhaes I.L.F."/>
            <person name="Oliveira U."/>
            <person name="Santos F.R."/>
            <person name="Vidigal T.H.D.A."/>
            <person name="Brescovit A.D."/>
            <person name="Santos A.J."/>
        </authorList>
    </citation>
    <scope>NUCLEOTIDE SEQUENCE</scope>
    <source>
        <tissue evidence="2">Shoot tissue taken approximately 20 cm above the soil surface</tissue>
    </source>
</reference>
<reference evidence="2" key="2">
    <citation type="journal article" date="2015" name="Data Brief">
        <title>Shoot transcriptome of the giant reed, Arundo donax.</title>
        <authorList>
            <person name="Barrero R.A."/>
            <person name="Guerrero F.D."/>
            <person name="Moolhuijzen P."/>
            <person name="Goolsby J.A."/>
            <person name="Tidwell J."/>
            <person name="Bellgard S.E."/>
            <person name="Bellgard M.I."/>
        </authorList>
    </citation>
    <scope>NUCLEOTIDE SEQUENCE</scope>
    <source>
        <tissue evidence="2">Shoot tissue taken approximately 20 cm above the soil surface</tissue>
    </source>
</reference>
<dbReference type="EMBL" id="GBRH01267376">
    <property type="protein sequence ID" value="JAD30519.1"/>
    <property type="molecule type" value="Transcribed_RNA"/>
</dbReference>
<protein>
    <submittedName>
        <fullName evidence="2">Uncharacterized protein</fullName>
    </submittedName>
</protein>
<feature type="region of interest" description="Disordered" evidence="1">
    <location>
        <begin position="51"/>
        <end position="72"/>
    </location>
</feature>
<evidence type="ECO:0000313" key="2">
    <source>
        <dbReference type="EMBL" id="JAD30519.1"/>
    </source>
</evidence>
<organism evidence="2">
    <name type="scientific">Arundo donax</name>
    <name type="common">Giant reed</name>
    <name type="synonym">Donax arundinaceus</name>
    <dbReference type="NCBI Taxonomy" id="35708"/>
    <lineage>
        <taxon>Eukaryota</taxon>
        <taxon>Viridiplantae</taxon>
        <taxon>Streptophyta</taxon>
        <taxon>Embryophyta</taxon>
        <taxon>Tracheophyta</taxon>
        <taxon>Spermatophyta</taxon>
        <taxon>Magnoliopsida</taxon>
        <taxon>Liliopsida</taxon>
        <taxon>Poales</taxon>
        <taxon>Poaceae</taxon>
        <taxon>PACMAD clade</taxon>
        <taxon>Arundinoideae</taxon>
        <taxon>Arundineae</taxon>
        <taxon>Arundo</taxon>
    </lineage>
</organism>